<dbReference type="AlphaFoldDB" id="A0A1F5FKN5"/>
<dbReference type="Proteomes" id="UP000176682">
    <property type="component" value="Unassembled WGS sequence"/>
</dbReference>
<dbReference type="Pfam" id="PF11987">
    <property type="entry name" value="IF-2"/>
    <property type="match status" value="1"/>
</dbReference>
<dbReference type="GO" id="GO:0005737">
    <property type="term" value="C:cytoplasm"/>
    <property type="evidence" value="ECO:0007669"/>
    <property type="project" value="TreeGrafter"/>
</dbReference>
<dbReference type="FunFam" id="3.40.50.10050:FF:000001">
    <property type="entry name" value="Translation initiation factor IF-2"/>
    <property type="match status" value="1"/>
</dbReference>
<dbReference type="InterPro" id="IPR036925">
    <property type="entry name" value="TIF_IF2_dom3_sf"/>
</dbReference>
<dbReference type="InterPro" id="IPR053905">
    <property type="entry name" value="EF-G-like_DII"/>
</dbReference>
<evidence type="ECO:0000256" key="3">
    <source>
        <dbReference type="ARBA" id="ARBA00022741"/>
    </source>
</evidence>
<name>A0A1F5FKN5_9BACT</name>
<dbReference type="PANTHER" id="PTHR43381">
    <property type="entry name" value="TRANSLATION INITIATION FACTOR IF-2-RELATED"/>
    <property type="match status" value="1"/>
</dbReference>
<sequence length="477" mass="50508">MANTKRPPIVTILGHVDHGKTSILDAIRHTQVQLHETGGITQHIGAYQITFQDQLITFIDTPGHQAFSAMRARGGSVADVAILVVAADDGVMPQTKESISHINHAKIPFIVAINKIDIPGINTQTIKAQLAEAGVFVEGYGGSVPVVEVSAKVGTNLDLLLETILLLADMNELVADPDTDPEALIIESSIDRFKGPLATLVVKNGTFINGQEIVALNQAGDPTITATGKIRAMISFEGQTITKAPPSTPIQVLGFVKVPPVGSPVVTASFAKAFGSGKEDLKKPNQAKAGEYPVIIKADVAGTLEAIISNLPEGIAVIFSDTGAVNESDILLALTTGAKIIAFRINVVPAAKKLAKVEHIDILAYATIYELFDDLKLRLLQNQKPPEEITLGQAKVKKLFSLPNLTIIGAVATSGKLSLGDQIKIAGKPGITAAISSLKIGHDDQKEIKKDQEFGFTTSTPLDIKPGDVIMSFKLSA</sequence>
<dbReference type="SUPFAM" id="SSF50447">
    <property type="entry name" value="Translation proteins"/>
    <property type="match status" value="2"/>
</dbReference>
<dbReference type="SUPFAM" id="SSF52540">
    <property type="entry name" value="P-loop containing nucleoside triphosphate hydrolases"/>
    <property type="match status" value="1"/>
</dbReference>
<evidence type="ECO:0000313" key="8">
    <source>
        <dbReference type="Proteomes" id="UP000176682"/>
    </source>
</evidence>
<dbReference type="CDD" id="cd01887">
    <property type="entry name" value="IF2_eIF5B"/>
    <property type="match status" value="1"/>
</dbReference>
<dbReference type="InterPro" id="IPR023115">
    <property type="entry name" value="TIF_IF2_dom3"/>
</dbReference>
<dbReference type="PROSITE" id="PS51722">
    <property type="entry name" value="G_TR_2"/>
    <property type="match status" value="1"/>
</dbReference>
<evidence type="ECO:0000313" key="7">
    <source>
        <dbReference type="EMBL" id="OGD80178.1"/>
    </source>
</evidence>
<dbReference type="EMBL" id="MFAM01000001">
    <property type="protein sequence ID" value="OGD80178.1"/>
    <property type="molecule type" value="Genomic_DNA"/>
</dbReference>
<dbReference type="Pfam" id="PF22042">
    <property type="entry name" value="EF-G_D2"/>
    <property type="match status" value="1"/>
</dbReference>
<dbReference type="Pfam" id="PF00009">
    <property type="entry name" value="GTP_EFTU"/>
    <property type="match status" value="1"/>
</dbReference>
<keyword evidence="2" id="KW-0396">Initiation factor</keyword>
<dbReference type="Gene3D" id="3.40.50.300">
    <property type="entry name" value="P-loop containing nucleotide triphosphate hydrolases"/>
    <property type="match status" value="1"/>
</dbReference>
<reference evidence="7 8" key="1">
    <citation type="journal article" date="2016" name="Nat. Commun.">
        <title>Thousands of microbial genomes shed light on interconnected biogeochemical processes in an aquifer system.</title>
        <authorList>
            <person name="Anantharaman K."/>
            <person name="Brown C.T."/>
            <person name="Hug L.A."/>
            <person name="Sharon I."/>
            <person name="Castelle C.J."/>
            <person name="Probst A.J."/>
            <person name="Thomas B.C."/>
            <person name="Singh A."/>
            <person name="Wilkins M.J."/>
            <person name="Karaoz U."/>
            <person name="Brodie E.L."/>
            <person name="Williams K.H."/>
            <person name="Hubbard S.S."/>
            <person name="Banfield J.F."/>
        </authorList>
    </citation>
    <scope>NUCLEOTIDE SEQUENCE [LARGE SCALE GENOMIC DNA]</scope>
</reference>
<dbReference type="GO" id="GO:0003743">
    <property type="term" value="F:translation initiation factor activity"/>
    <property type="evidence" value="ECO:0007669"/>
    <property type="project" value="UniProtKB-KW"/>
</dbReference>
<dbReference type="Gene3D" id="3.40.50.10050">
    <property type="entry name" value="Translation initiation factor IF- 2, domain 3"/>
    <property type="match status" value="1"/>
</dbReference>
<dbReference type="InterPro" id="IPR000795">
    <property type="entry name" value="T_Tr_GTP-bd_dom"/>
</dbReference>
<dbReference type="InterPro" id="IPR009000">
    <property type="entry name" value="Transl_B-barrel_sf"/>
</dbReference>
<dbReference type="InterPro" id="IPR005225">
    <property type="entry name" value="Small_GTP-bd"/>
</dbReference>
<keyword evidence="3" id="KW-0547">Nucleotide-binding</keyword>
<dbReference type="Gene3D" id="2.40.30.10">
    <property type="entry name" value="Translation factors"/>
    <property type="match status" value="2"/>
</dbReference>
<accession>A0A1F5FKN5</accession>
<evidence type="ECO:0000259" key="6">
    <source>
        <dbReference type="PROSITE" id="PS51722"/>
    </source>
</evidence>
<evidence type="ECO:0000256" key="1">
    <source>
        <dbReference type="ARBA" id="ARBA00007733"/>
    </source>
</evidence>
<organism evidence="7 8">
    <name type="scientific">Candidatus Collierbacteria bacterium RIFOXYB1_FULL_49_13</name>
    <dbReference type="NCBI Taxonomy" id="1817728"/>
    <lineage>
        <taxon>Bacteria</taxon>
        <taxon>Candidatus Collieribacteriota</taxon>
    </lineage>
</organism>
<comment type="caution">
    <text evidence="7">The sequence shown here is derived from an EMBL/GenBank/DDBJ whole genome shotgun (WGS) entry which is preliminary data.</text>
</comment>
<dbReference type="PANTHER" id="PTHR43381:SF4">
    <property type="entry name" value="EUKARYOTIC TRANSLATION INITIATION FACTOR 5B"/>
    <property type="match status" value="1"/>
</dbReference>
<evidence type="ECO:0000256" key="2">
    <source>
        <dbReference type="ARBA" id="ARBA00022540"/>
    </source>
</evidence>
<dbReference type="FunFam" id="3.40.50.300:FF:000019">
    <property type="entry name" value="Translation initiation factor IF-2"/>
    <property type="match status" value="1"/>
</dbReference>
<dbReference type="SUPFAM" id="SSF52156">
    <property type="entry name" value="Initiation factor IF2/eIF5b, domain 3"/>
    <property type="match status" value="1"/>
</dbReference>
<keyword evidence="4" id="KW-0648">Protein biosynthesis</keyword>
<evidence type="ECO:0000256" key="4">
    <source>
        <dbReference type="ARBA" id="ARBA00022917"/>
    </source>
</evidence>
<protein>
    <recommendedName>
        <fullName evidence="6">Tr-type G domain-containing protein</fullName>
    </recommendedName>
</protein>
<evidence type="ECO:0000256" key="5">
    <source>
        <dbReference type="ARBA" id="ARBA00023134"/>
    </source>
</evidence>
<feature type="domain" description="Tr-type G" evidence="6">
    <location>
        <begin position="5"/>
        <end position="174"/>
    </location>
</feature>
<dbReference type="GO" id="GO:0003924">
    <property type="term" value="F:GTPase activity"/>
    <property type="evidence" value="ECO:0007669"/>
    <property type="project" value="InterPro"/>
</dbReference>
<dbReference type="InterPro" id="IPR027417">
    <property type="entry name" value="P-loop_NTPase"/>
</dbReference>
<dbReference type="GO" id="GO:0005525">
    <property type="term" value="F:GTP binding"/>
    <property type="evidence" value="ECO:0007669"/>
    <property type="project" value="UniProtKB-KW"/>
</dbReference>
<comment type="similarity">
    <text evidence="1">Belongs to the TRAFAC class translation factor GTPase superfamily. Classic translation factor GTPase family. IF-2 subfamily.</text>
</comment>
<dbReference type="NCBIfam" id="TIGR00231">
    <property type="entry name" value="small_GTP"/>
    <property type="match status" value="1"/>
</dbReference>
<keyword evidence="5" id="KW-0342">GTP-binding</keyword>
<dbReference type="InterPro" id="IPR015760">
    <property type="entry name" value="TIF_IF2"/>
</dbReference>
<proteinExistence type="inferred from homology"/>
<gene>
    <name evidence="7" type="ORF">A2368_03640</name>
</gene>